<dbReference type="RefSeq" id="WP_121938936.1">
    <property type="nucleotide sequence ID" value="NZ_REFR01000011.1"/>
</dbReference>
<dbReference type="EMBL" id="REFR01000011">
    <property type="protein sequence ID" value="RMB08202.1"/>
    <property type="molecule type" value="Genomic_DNA"/>
</dbReference>
<dbReference type="OrthoDB" id="5293590at2"/>
<dbReference type="PANTHER" id="PTHR43900:SF3">
    <property type="entry name" value="GLUTATHIONE S-TRANSFERASE RHO"/>
    <property type="match status" value="1"/>
</dbReference>
<dbReference type="Pfam" id="PF00043">
    <property type="entry name" value="GST_C"/>
    <property type="match status" value="1"/>
</dbReference>
<dbReference type="SFLD" id="SFLDG00358">
    <property type="entry name" value="Main_(cytGST)"/>
    <property type="match status" value="1"/>
</dbReference>
<dbReference type="SUPFAM" id="SSF47616">
    <property type="entry name" value="GST C-terminal domain-like"/>
    <property type="match status" value="1"/>
</dbReference>
<dbReference type="InterPro" id="IPR036282">
    <property type="entry name" value="Glutathione-S-Trfase_C_sf"/>
</dbReference>
<dbReference type="InParanoid" id="A0A3M0CFM5"/>
<dbReference type="SUPFAM" id="SSF52833">
    <property type="entry name" value="Thioredoxin-like"/>
    <property type="match status" value="1"/>
</dbReference>
<dbReference type="GO" id="GO:0043295">
    <property type="term" value="F:glutathione binding"/>
    <property type="evidence" value="ECO:0007669"/>
    <property type="project" value="TreeGrafter"/>
</dbReference>
<sequence>MTLELYHAHISTCSQKVRLCLAEKGLDFVSHPIDFATRQHLSDDYLALNPNGVVPTLVDGGAPVIDSSVICEYLDEAYPDEGARLLPADPLGRARVRAWLRYIEEVPTSAIRMPSFNSLFKGFLIGIGQEGREAYIARTPLRKDLYRKFGDSGFSDEDVESARARLRACLERMQTSLSGNAWLAGDTLTLADICVLPTLVRMEDIGMANMWEDLGAVADWYARITARPSFGTAYYDGARVAVGGNTLKPQPREA</sequence>
<accession>A0A3M0CFM5</accession>
<dbReference type="InterPro" id="IPR004046">
    <property type="entry name" value="GST_C"/>
</dbReference>
<dbReference type="CDD" id="cd00299">
    <property type="entry name" value="GST_C_family"/>
    <property type="match status" value="1"/>
</dbReference>
<reference evidence="5 6" key="1">
    <citation type="submission" date="2018-10" db="EMBL/GenBank/DDBJ databases">
        <title>Genomic Encyclopedia of Archaeal and Bacterial Type Strains, Phase II (KMG-II): from individual species to whole genera.</title>
        <authorList>
            <person name="Goeker M."/>
        </authorList>
    </citation>
    <scope>NUCLEOTIDE SEQUENCE [LARGE SCALE GENOMIC DNA]</scope>
    <source>
        <strain evidence="5 6">DSM 25217</strain>
    </source>
</reference>
<evidence type="ECO:0000313" key="5">
    <source>
        <dbReference type="EMBL" id="RMB08202.1"/>
    </source>
</evidence>
<dbReference type="GO" id="GO:0004364">
    <property type="term" value="F:glutathione transferase activity"/>
    <property type="evidence" value="ECO:0007669"/>
    <property type="project" value="UniProtKB-EC"/>
</dbReference>
<protein>
    <recommendedName>
        <fullName evidence="1">glutathione transferase</fullName>
        <ecNumber evidence="1">2.5.1.18</ecNumber>
    </recommendedName>
</protein>
<keyword evidence="6" id="KW-1185">Reference proteome</keyword>
<organism evidence="5 6">
    <name type="scientific">Eilatimonas milleporae</name>
    <dbReference type="NCBI Taxonomy" id="911205"/>
    <lineage>
        <taxon>Bacteria</taxon>
        <taxon>Pseudomonadati</taxon>
        <taxon>Pseudomonadota</taxon>
        <taxon>Alphaproteobacteria</taxon>
        <taxon>Kordiimonadales</taxon>
        <taxon>Kordiimonadaceae</taxon>
        <taxon>Eilatimonas</taxon>
    </lineage>
</organism>
<dbReference type="EC" id="2.5.1.18" evidence="1"/>
<dbReference type="PANTHER" id="PTHR43900">
    <property type="entry name" value="GLUTATHIONE S-TRANSFERASE RHO"/>
    <property type="match status" value="1"/>
</dbReference>
<evidence type="ECO:0000256" key="2">
    <source>
        <dbReference type="ARBA" id="ARBA00022679"/>
    </source>
</evidence>
<proteinExistence type="predicted"/>
<dbReference type="SFLD" id="SFLDS00019">
    <property type="entry name" value="Glutathione_Transferase_(cytos"/>
    <property type="match status" value="1"/>
</dbReference>
<name>A0A3M0CFM5_9PROT</name>
<dbReference type="InterPro" id="IPR040079">
    <property type="entry name" value="Glutathione_S-Trfase"/>
</dbReference>
<dbReference type="FunCoup" id="A0A3M0CFM5">
    <property type="interactions" value="310"/>
</dbReference>
<dbReference type="Proteomes" id="UP000271227">
    <property type="component" value="Unassembled WGS sequence"/>
</dbReference>
<feature type="domain" description="GST C-terminal" evidence="4">
    <location>
        <begin position="89"/>
        <end position="254"/>
    </location>
</feature>
<dbReference type="CDD" id="cd00570">
    <property type="entry name" value="GST_N_family"/>
    <property type="match status" value="1"/>
</dbReference>
<feature type="domain" description="GST N-terminal" evidence="3">
    <location>
        <begin position="1"/>
        <end position="82"/>
    </location>
</feature>
<evidence type="ECO:0000259" key="4">
    <source>
        <dbReference type="PROSITE" id="PS50405"/>
    </source>
</evidence>
<comment type="caution">
    <text evidence="5">The sequence shown here is derived from an EMBL/GenBank/DDBJ whole genome shotgun (WGS) entry which is preliminary data.</text>
</comment>
<dbReference type="PROSITE" id="PS50404">
    <property type="entry name" value="GST_NTER"/>
    <property type="match status" value="1"/>
</dbReference>
<dbReference type="InterPro" id="IPR004045">
    <property type="entry name" value="Glutathione_S-Trfase_N"/>
</dbReference>
<dbReference type="Gene3D" id="3.40.30.10">
    <property type="entry name" value="Glutaredoxin"/>
    <property type="match status" value="1"/>
</dbReference>
<dbReference type="AlphaFoldDB" id="A0A3M0CFM5"/>
<evidence type="ECO:0000259" key="3">
    <source>
        <dbReference type="PROSITE" id="PS50404"/>
    </source>
</evidence>
<gene>
    <name evidence="5" type="ORF">BXY39_2298</name>
</gene>
<dbReference type="Gene3D" id="1.20.1050.10">
    <property type="match status" value="1"/>
</dbReference>
<dbReference type="InterPro" id="IPR036249">
    <property type="entry name" value="Thioredoxin-like_sf"/>
</dbReference>
<evidence type="ECO:0000256" key="1">
    <source>
        <dbReference type="ARBA" id="ARBA00012452"/>
    </source>
</evidence>
<dbReference type="Pfam" id="PF13417">
    <property type="entry name" value="GST_N_3"/>
    <property type="match status" value="1"/>
</dbReference>
<keyword evidence="2 5" id="KW-0808">Transferase</keyword>
<dbReference type="PROSITE" id="PS50405">
    <property type="entry name" value="GST_CTER"/>
    <property type="match status" value="1"/>
</dbReference>
<evidence type="ECO:0000313" key="6">
    <source>
        <dbReference type="Proteomes" id="UP000271227"/>
    </source>
</evidence>
<dbReference type="InterPro" id="IPR010987">
    <property type="entry name" value="Glutathione-S-Trfase_C-like"/>
</dbReference>
<dbReference type="GO" id="GO:0005737">
    <property type="term" value="C:cytoplasm"/>
    <property type="evidence" value="ECO:0007669"/>
    <property type="project" value="TreeGrafter"/>
</dbReference>